<comment type="caution">
    <text evidence="1">The sequence shown here is derived from an EMBL/GenBank/DDBJ whole genome shotgun (WGS) entry which is preliminary data.</text>
</comment>
<evidence type="ECO:0000313" key="1">
    <source>
        <dbReference type="EMBL" id="CAI5452688.1"/>
    </source>
</evidence>
<name>A0A9P1IV08_9PELO</name>
<sequence>MFGATPKSTRLENAILECDFMRKWPGLSMETMRQELKQLFDLSSNSCSTISDSHTRAFEVMLVLEAKRAYDERLAGLFCGDWFNVDSPRDVMTNLTEPGRYLEPTLMWNLISRISAVSIDLLDCRQLSEAPEVYRFSSSKNSPTITWLQLGATSPLPLFYIPDDIE</sequence>
<reference evidence="1" key="1">
    <citation type="submission" date="2022-11" db="EMBL/GenBank/DDBJ databases">
        <authorList>
            <person name="Kikuchi T."/>
        </authorList>
    </citation>
    <scope>NUCLEOTIDE SEQUENCE</scope>
    <source>
        <strain evidence="1">PS1010</strain>
    </source>
</reference>
<proteinExistence type="predicted"/>
<dbReference type="AlphaFoldDB" id="A0A9P1IV08"/>
<gene>
    <name evidence="1" type="ORF">CAMP_LOCUS15325</name>
</gene>
<accession>A0A9P1IV08</accession>
<evidence type="ECO:0000313" key="2">
    <source>
        <dbReference type="Proteomes" id="UP001152747"/>
    </source>
</evidence>
<dbReference type="Proteomes" id="UP001152747">
    <property type="component" value="Unassembled WGS sequence"/>
</dbReference>
<protein>
    <submittedName>
        <fullName evidence="1">Uncharacterized protein</fullName>
    </submittedName>
</protein>
<dbReference type="EMBL" id="CANHGI010000005">
    <property type="protein sequence ID" value="CAI5452688.1"/>
    <property type="molecule type" value="Genomic_DNA"/>
</dbReference>
<keyword evidence="2" id="KW-1185">Reference proteome</keyword>
<organism evidence="1 2">
    <name type="scientific">Caenorhabditis angaria</name>
    <dbReference type="NCBI Taxonomy" id="860376"/>
    <lineage>
        <taxon>Eukaryota</taxon>
        <taxon>Metazoa</taxon>
        <taxon>Ecdysozoa</taxon>
        <taxon>Nematoda</taxon>
        <taxon>Chromadorea</taxon>
        <taxon>Rhabditida</taxon>
        <taxon>Rhabditina</taxon>
        <taxon>Rhabditomorpha</taxon>
        <taxon>Rhabditoidea</taxon>
        <taxon>Rhabditidae</taxon>
        <taxon>Peloderinae</taxon>
        <taxon>Caenorhabditis</taxon>
    </lineage>
</organism>
<dbReference type="OrthoDB" id="5816269at2759"/>